<accession>A0ABV0FMU3</accession>
<reference evidence="3 4" key="1">
    <citation type="submission" date="2024-05" db="EMBL/GenBank/DDBJ databases">
        <title>Genome sequencing of Marine Estuary Bacteria, Shewanella vesiculosa and S. baltica, and Pseudomonas syringae.</title>
        <authorList>
            <person name="Gurung A."/>
            <person name="Maclea K.S."/>
        </authorList>
    </citation>
    <scope>NUCLEOTIDE SEQUENCE [LARGE SCALE GENOMIC DNA]</scope>
    <source>
        <strain evidence="3 4">1A</strain>
    </source>
</reference>
<evidence type="ECO:0000259" key="2">
    <source>
        <dbReference type="Pfam" id="PF16036"/>
    </source>
</evidence>
<dbReference type="Proteomes" id="UP001477278">
    <property type="component" value="Unassembled WGS sequence"/>
</dbReference>
<name>A0ABV0FMU3_9GAMM</name>
<feature type="chain" id="PRO_5045688561" evidence="1">
    <location>
        <begin position="22"/>
        <end position="186"/>
    </location>
</feature>
<evidence type="ECO:0000256" key="1">
    <source>
        <dbReference type="SAM" id="SignalP"/>
    </source>
</evidence>
<proteinExistence type="predicted"/>
<protein>
    <submittedName>
        <fullName evidence="3">Chalcone isomerase family protein</fullName>
    </submittedName>
</protein>
<dbReference type="InterPro" id="IPR036298">
    <property type="entry name" value="Chalcone_isomerase_sf"/>
</dbReference>
<evidence type="ECO:0000313" key="3">
    <source>
        <dbReference type="EMBL" id="MEO3680953.1"/>
    </source>
</evidence>
<keyword evidence="4" id="KW-1185">Reference proteome</keyword>
<dbReference type="GO" id="GO:0016853">
    <property type="term" value="F:isomerase activity"/>
    <property type="evidence" value="ECO:0007669"/>
    <property type="project" value="UniProtKB-KW"/>
</dbReference>
<sequence>MKLLALMGMSLVLMLPSFAHAKVIGDIDVVEQMTVAEQALILNGAGVRSKFFIDLYVGSLYLPTKVQTLDDVLAQPIAVIQLSITSGMITSDKMRDAITDGFDAATDGDTHSIAKDIEHFTQLFADEIVEGDRFTFVTQKGKGVSSIKNGKAQGDIAGEAFRQALLKIWLGEHPAQQSLLEAMLAQ</sequence>
<dbReference type="SUPFAM" id="SSF54626">
    <property type="entry name" value="Chalcone isomerase"/>
    <property type="match status" value="1"/>
</dbReference>
<feature type="domain" description="Chalcone isomerase" evidence="2">
    <location>
        <begin position="22"/>
        <end position="184"/>
    </location>
</feature>
<dbReference type="EMBL" id="JBDPZN010000001">
    <property type="protein sequence ID" value="MEO3680953.1"/>
    <property type="molecule type" value="Genomic_DNA"/>
</dbReference>
<keyword evidence="1" id="KW-0732">Signal</keyword>
<organism evidence="3 4">
    <name type="scientific">Shewanella vesiculosa</name>
    <dbReference type="NCBI Taxonomy" id="518738"/>
    <lineage>
        <taxon>Bacteria</taxon>
        <taxon>Pseudomonadati</taxon>
        <taxon>Pseudomonadota</taxon>
        <taxon>Gammaproteobacteria</taxon>
        <taxon>Alteromonadales</taxon>
        <taxon>Shewanellaceae</taxon>
        <taxon>Shewanella</taxon>
    </lineage>
</organism>
<dbReference type="Gene3D" id="3.50.70.10">
    <property type="match status" value="1"/>
</dbReference>
<dbReference type="RefSeq" id="WP_347689451.1">
    <property type="nucleotide sequence ID" value="NZ_JBDPZN010000001.1"/>
</dbReference>
<dbReference type="InterPro" id="IPR016088">
    <property type="entry name" value="Chalcone_isomerase_3-sand"/>
</dbReference>
<gene>
    <name evidence="3" type="ORF">ABHN84_01430</name>
</gene>
<keyword evidence="3" id="KW-0413">Isomerase</keyword>
<dbReference type="InterPro" id="IPR016087">
    <property type="entry name" value="Chalcone_isomerase"/>
</dbReference>
<dbReference type="Pfam" id="PF16036">
    <property type="entry name" value="Chalcone_3"/>
    <property type="match status" value="1"/>
</dbReference>
<feature type="signal peptide" evidence="1">
    <location>
        <begin position="1"/>
        <end position="21"/>
    </location>
</feature>
<evidence type="ECO:0000313" key="4">
    <source>
        <dbReference type="Proteomes" id="UP001477278"/>
    </source>
</evidence>
<comment type="caution">
    <text evidence="3">The sequence shown here is derived from an EMBL/GenBank/DDBJ whole genome shotgun (WGS) entry which is preliminary data.</text>
</comment>